<dbReference type="Proteomes" id="UP000824120">
    <property type="component" value="Chromosome 12"/>
</dbReference>
<feature type="transmembrane region" description="Helical" evidence="1">
    <location>
        <begin position="6"/>
        <end position="26"/>
    </location>
</feature>
<evidence type="ECO:0000256" key="1">
    <source>
        <dbReference type="SAM" id="Phobius"/>
    </source>
</evidence>
<gene>
    <name evidence="2" type="ORF">H5410_059175</name>
</gene>
<reference evidence="2 3" key="1">
    <citation type="submission" date="2020-09" db="EMBL/GenBank/DDBJ databases">
        <title>De no assembly of potato wild relative species, Solanum commersonii.</title>
        <authorList>
            <person name="Cho K."/>
        </authorList>
    </citation>
    <scope>NUCLEOTIDE SEQUENCE [LARGE SCALE GENOMIC DNA]</scope>
    <source>
        <strain evidence="2">LZ3.2</strain>
        <tissue evidence="2">Leaf</tissue>
    </source>
</reference>
<sequence>MLGLSPADYFSILVIVFLVLYVIWFIKMVVFRINTEELAPASAPTPTRTERAVTIDVVIDISNEAIKTLGIKGENSFIMLVLGHGFMLLVLFLGFYQNTRHALYVALALVLSKV</sequence>
<keyword evidence="1" id="KW-0472">Membrane</keyword>
<feature type="transmembrane region" description="Helical" evidence="1">
    <location>
        <begin position="77"/>
        <end position="96"/>
    </location>
</feature>
<comment type="caution">
    <text evidence="2">The sequence shown here is derived from an EMBL/GenBank/DDBJ whole genome shotgun (WGS) entry which is preliminary data.</text>
</comment>
<evidence type="ECO:0000313" key="2">
    <source>
        <dbReference type="EMBL" id="KAG5569409.1"/>
    </source>
</evidence>
<keyword evidence="1" id="KW-1133">Transmembrane helix</keyword>
<keyword evidence="3" id="KW-1185">Reference proteome</keyword>
<organism evidence="2 3">
    <name type="scientific">Solanum commersonii</name>
    <name type="common">Commerson's wild potato</name>
    <name type="synonym">Commerson's nightshade</name>
    <dbReference type="NCBI Taxonomy" id="4109"/>
    <lineage>
        <taxon>Eukaryota</taxon>
        <taxon>Viridiplantae</taxon>
        <taxon>Streptophyta</taxon>
        <taxon>Embryophyta</taxon>
        <taxon>Tracheophyta</taxon>
        <taxon>Spermatophyta</taxon>
        <taxon>Magnoliopsida</taxon>
        <taxon>eudicotyledons</taxon>
        <taxon>Gunneridae</taxon>
        <taxon>Pentapetalae</taxon>
        <taxon>asterids</taxon>
        <taxon>lamiids</taxon>
        <taxon>Solanales</taxon>
        <taxon>Solanaceae</taxon>
        <taxon>Solanoideae</taxon>
        <taxon>Solaneae</taxon>
        <taxon>Solanum</taxon>
    </lineage>
</organism>
<evidence type="ECO:0000313" key="3">
    <source>
        <dbReference type="Proteomes" id="UP000824120"/>
    </source>
</evidence>
<dbReference type="AlphaFoldDB" id="A0A9J5W1X3"/>
<name>A0A9J5W1X3_SOLCO</name>
<protein>
    <submittedName>
        <fullName evidence="2">Uncharacterized protein</fullName>
    </submittedName>
</protein>
<dbReference type="EMBL" id="JACXVP010000012">
    <property type="protein sequence ID" value="KAG5569409.1"/>
    <property type="molecule type" value="Genomic_DNA"/>
</dbReference>
<keyword evidence="1" id="KW-0812">Transmembrane</keyword>
<proteinExistence type="predicted"/>
<accession>A0A9J5W1X3</accession>